<dbReference type="PANTHER" id="PTHR21198">
    <property type="entry name" value="GLUTAMATE RACEMASE"/>
    <property type="match status" value="1"/>
</dbReference>
<sequence length="315" mass="34570">MVVGCKIRQRIEVIRGTRTLRYHQVLAMAPFSIVPKSGNMVTNSTNRLPPDGPGGFRPARSSLVGIIGGVSVDSTLRFVKKLTECGLKDEEEDGVPFVMCCDPLLSKNISSYERSSIPFLSGKCRTPQTDDRSIVERLKRKRVFLEGSGVQCVVMPCHIAHSWYDHVADGSSVAFLHMGECVAKELKEAKLRPLEAGSPLRIGVLATNTDLTAGFYQQKLQAEGFEVVLPDKATIEHTIIPAVEALGRKDIEGAQNLFRIALQVLFVRAVNTVIIASDDIREVLPVDDPLLKKCIDPLDALARSTVRYAQSVGKM</sequence>
<evidence type="ECO:0000313" key="2">
    <source>
        <dbReference type="EMBL" id="RAL41339.1"/>
    </source>
</evidence>
<reference evidence="2 3" key="1">
    <citation type="submission" date="2018-06" db="EMBL/GenBank/DDBJ databases">
        <title>The Genome of Cuscuta australis (Dodder) Provides Insight into the Evolution of Plant Parasitism.</title>
        <authorList>
            <person name="Liu H."/>
        </authorList>
    </citation>
    <scope>NUCLEOTIDE SEQUENCE [LARGE SCALE GENOMIC DNA]</scope>
    <source>
        <strain evidence="3">cv. Yunnan</strain>
        <tissue evidence="2">Vines</tissue>
    </source>
</reference>
<dbReference type="PANTHER" id="PTHR21198:SF7">
    <property type="entry name" value="ASPARTATE-GLUTAMATE RACEMASE FAMILY"/>
    <property type="match status" value="1"/>
</dbReference>
<name>A0A328DAI1_9ASTE</name>
<dbReference type="InterPro" id="IPR015942">
    <property type="entry name" value="Asp/Glu/hydantoin_racemase"/>
</dbReference>
<keyword evidence="1" id="KW-0413">Isomerase</keyword>
<evidence type="ECO:0000313" key="3">
    <source>
        <dbReference type="Proteomes" id="UP000249390"/>
    </source>
</evidence>
<dbReference type="SUPFAM" id="SSF53681">
    <property type="entry name" value="Aspartate/glutamate racemase"/>
    <property type="match status" value="2"/>
</dbReference>
<evidence type="ECO:0000256" key="1">
    <source>
        <dbReference type="ARBA" id="ARBA00023235"/>
    </source>
</evidence>
<proteinExistence type="predicted"/>
<evidence type="ECO:0008006" key="4">
    <source>
        <dbReference type="Google" id="ProtNLM"/>
    </source>
</evidence>
<protein>
    <recommendedName>
        <fullName evidence="4">Aspartate racemase</fullName>
    </recommendedName>
</protein>
<comment type="caution">
    <text evidence="2">The sequence shown here is derived from an EMBL/GenBank/DDBJ whole genome shotgun (WGS) entry which is preliminary data.</text>
</comment>
<keyword evidence="3" id="KW-1185">Reference proteome</keyword>
<dbReference type="InterPro" id="IPR001920">
    <property type="entry name" value="Asp/Glu_race"/>
</dbReference>
<dbReference type="GO" id="GO:0047661">
    <property type="term" value="F:amino-acid racemase activity"/>
    <property type="evidence" value="ECO:0007669"/>
    <property type="project" value="InterPro"/>
</dbReference>
<dbReference type="EMBL" id="NQVE01000188">
    <property type="protein sequence ID" value="RAL41339.1"/>
    <property type="molecule type" value="Genomic_DNA"/>
</dbReference>
<accession>A0A328DAI1</accession>
<dbReference type="Proteomes" id="UP000249390">
    <property type="component" value="Unassembled WGS sequence"/>
</dbReference>
<dbReference type="Pfam" id="PF01177">
    <property type="entry name" value="Asp_Glu_race"/>
    <property type="match status" value="1"/>
</dbReference>
<dbReference type="AlphaFoldDB" id="A0A328DAI1"/>
<dbReference type="Gene3D" id="3.40.50.1860">
    <property type="match status" value="2"/>
</dbReference>
<gene>
    <name evidence="2" type="ORF">DM860_010133</name>
</gene>
<organism evidence="2 3">
    <name type="scientific">Cuscuta australis</name>
    <dbReference type="NCBI Taxonomy" id="267555"/>
    <lineage>
        <taxon>Eukaryota</taxon>
        <taxon>Viridiplantae</taxon>
        <taxon>Streptophyta</taxon>
        <taxon>Embryophyta</taxon>
        <taxon>Tracheophyta</taxon>
        <taxon>Spermatophyta</taxon>
        <taxon>Magnoliopsida</taxon>
        <taxon>eudicotyledons</taxon>
        <taxon>Gunneridae</taxon>
        <taxon>Pentapetalae</taxon>
        <taxon>asterids</taxon>
        <taxon>lamiids</taxon>
        <taxon>Solanales</taxon>
        <taxon>Convolvulaceae</taxon>
        <taxon>Cuscuteae</taxon>
        <taxon>Cuscuta</taxon>
        <taxon>Cuscuta subgen. Grammica</taxon>
        <taxon>Cuscuta sect. Cleistogrammica</taxon>
    </lineage>
</organism>